<proteinExistence type="predicted"/>
<feature type="transmembrane region" description="Helical" evidence="1">
    <location>
        <begin position="196"/>
        <end position="220"/>
    </location>
</feature>
<gene>
    <name evidence="3" type="ORF">AArcSl_0297</name>
</gene>
<protein>
    <recommendedName>
        <fullName evidence="2">DUF112 domain-containing protein</fullName>
    </recommendedName>
</protein>
<dbReference type="OrthoDB" id="53365at2157"/>
<keyword evidence="1" id="KW-1133">Transmembrane helix</keyword>
<feature type="transmembrane region" description="Helical" evidence="1">
    <location>
        <begin position="360"/>
        <end position="389"/>
    </location>
</feature>
<dbReference type="AlphaFoldDB" id="A0A343TFT0"/>
<sequence>MDPAVRLVVDPGFTLAALAFLFGGAALGAVSGLVPGLHANNFALLLAGIAPSIQADPLLLGVAMLAAGVVHTFLDIVPALALGVPDAAMAVAALPGHRLVLAGRGREALRLSAVGSAVAVGLAVPLAVPVTWAMVRAYPTIRAHLPFVLAGVVAILLVTESSRRAAVAGGMAFLASGMLGLATLDLDPAAPLGSGGMLVPLFTGLFGAPVLVEALGGNGVPPQADARITMRPRSLGTTAGAGSFAGALVGYLPGVSAAIASVLALPAVPTADADRGFIVSTSGANTANTVFALFALVSLGTPRTGVMVALDRIEVPFALPVLLVATATGAVVGFTLVLLVGDVYLRVVGTADYTRVSLGVLAALVCLSGLFAGPIGVAVFLVSTLLGLVPPRLGARRVHLMGVLILPLGLST</sequence>
<feature type="transmembrane region" description="Helical" evidence="1">
    <location>
        <begin position="317"/>
        <end position="340"/>
    </location>
</feature>
<feature type="transmembrane region" description="Helical" evidence="1">
    <location>
        <begin position="108"/>
        <end position="135"/>
    </location>
</feature>
<feature type="transmembrane region" description="Helical" evidence="1">
    <location>
        <begin position="76"/>
        <end position="96"/>
    </location>
</feature>
<keyword evidence="4" id="KW-1185">Reference proteome</keyword>
<evidence type="ECO:0000313" key="4">
    <source>
        <dbReference type="Proteomes" id="UP000263012"/>
    </source>
</evidence>
<feature type="transmembrane region" description="Helical" evidence="1">
    <location>
        <begin position="277"/>
        <end position="297"/>
    </location>
</feature>
<feature type="transmembrane region" description="Helical" evidence="1">
    <location>
        <begin position="12"/>
        <end position="30"/>
    </location>
</feature>
<dbReference type="PANTHER" id="PTHR42204:SF1">
    <property type="entry name" value="INTEGRAL MEMBRANE PROTEIN"/>
    <property type="match status" value="1"/>
</dbReference>
<dbReference type="PANTHER" id="PTHR42204">
    <property type="entry name" value="INTEGRAL MEMBRANE PROTEIN"/>
    <property type="match status" value="1"/>
</dbReference>
<evidence type="ECO:0000259" key="2">
    <source>
        <dbReference type="Pfam" id="PF01970"/>
    </source>
</evidence>
<feature type="transmembrane region" description="Helical" evidence="1">
    <location>
        <begin position="42"/>
        <end position="70"/>
    </location>
</feature>
<dbReference type="Proteomes" id="UP000263012">
    <property type="component" value="Chromosome"/>
</dbReference>
<keyword evidence="1" id="KW-0472">Membrane</keyword>
<dbReference type="KEGG" id="hdf:AArcSl_0297"/>
<keyword evidence="1" id="KW-0812">Transmembrane</keyword>
<feature type="transmembrane region" description="Helical" evidence="1">
    <location>
        <begin position="241"/>
        <end position="265"/>
    </location>
</feature>
<organism evidence="3 4">
    <name type="scientific">Halalkaliarchaeum desulfuricum</name>
    <dbReference type="NCBI Taxonomy" id="2055893"/>
    <lineage>
        <taxon>Archaea</taxon>
        <taxon>Methanobacteriati</taxon>
        <taxon>Methanobacteriota</taxon>
        <taxon>Stenosarchaea group</taxon>
        <taxon>Halobacteria</taxon>
        <taxon>Halobacteriales</taxon>
        <taxon>Haloferacaceae</taxon>
        <taxon>Halalkaliarchaeum</taxon>
    </lineage>
</organism>
<reference evidence="4" key="1">
    <citation type="submission" date="2017-11" db="EMBL/GenBank/DDBJ databases">
        <title>Phenotypic and genomic properties of facultatively anaerobic sulfur-reducing natronoarchaea from hypersaline soda lakes.</title>
        <authorList>
            <person name="Sorokin D.Y."/>
            <person name="Kublanov I.V."/>
            <person name="Roman P."/>
            <person name="Sinninghe Damste J.S."/>
            <person name="Golyshin P.N."/>
            <person name="Rojo D."/>
            <person name="Ciordia S."/>
            <person name="Mena M.D.C."/>
            <person name="Ferrer M."/>
            <person name="Messina E."/>
            <person name="Smedile F."/>
            <person name="La Spada G."/>
            <person name="La Cono V."/>
            <person name="Yakimov M.M."/>
        </authorList>
    </citation>
    <scope>NUCLEOTIDE SEQUENCE [LARGE SCALE GENOMIC DNA]</scope>
    <source>
        <strain evidence="4">AArc-Sl</strain>
    </source>
</reference>
<dbReference type="RefSeq" id="WP_119814029.1">
    <property type="nucleotide sequence ID" value="NZ_CP025066.1"/>
</dbReference>
<feature type="transmembrane region" description="Helical" evidence="1">
    <location>
        <begin position="165"/>
        <end position="184"/>
    </location>
</feature>
<feature type="transmembrane region" description="Helical" evidence="1">
    <location>
        <begin position="141"/>
        <end position="158"/>
    </location>
</feature>
<dbReference type="GeneID" id="37876632"/>
<feature type="domain" description="DUF112" evidence="2">
    <location>
        <begin position="18"/>
        <end position="401"/>
    </location>
</feature>
<name>A0A343TFT0_9EURY</name>
<evidence type="ECO:0000256" key="1">
    <source>
        <dbReference type="SAM" id="Phobius"/>
    </source>
</evidence>
<dbReference type="InterPro" id="IPR002823">
    <property type="entry name" value="DUF112_TM"/>
</dbReference>
<dbReference type="EMBL" id="CP025066">
    <property type="protein sequence ID" value="AUX07952.1"/>
    <property type="molecule type" value="Genomic_DNA"/>
</dbReference>
<evidence type="ECO:0000313" key="3">
    <source>
        <dbReference type="EMBL" id="AUX07952.1"/>
    </source>
</evidence>
<accession>A0A343TFT0</accession>
<dbReference type="Pfam" id="PF01970">
    <property type="entry name" value="TctA"/>
    <property type="match status" value="1"/>
</dbReference>